<feature type="region of interest" description="Disordered" evidence="1">
    <location>
        <begin position="1"/>
        <end position="83"/>
    </location>
</feature>
<keyword evidence="3" id="KW-1185">Reference proteome</keyword>
<protein>
    <submittedName>
        <fullName evidence="2">Uncharacterized protein</fullName>
    </submittedName>
</protein>
<name>A0A9D5C887_9LILI</name>
<feature type="compositionally biased region" description="Basic and acidic residues" evidence="1">
    <location>
        <begin position="147"/>
        <end position="176"/>
    </location>
</feature>
<reference evidence="2" key="2">
    <citation type="journal article" date="2022" name="Hortic Res">
        <title>The genome of Dioscorea zingiberensis sheds light on the biosynthesis, origin and evolution of the medicinally important diosgenin saponins.</title>
        <authorList>
            <person name="Li Y."/>
            <person name="Tan C."/>
            <person name="Li Z."/>
            <person name="Guo J."/>
            <person name="Li S."/>
            <person name="Chen X."/>
            <person name="Wang C."/>
            <person name="Dai X."/>
            <person name="Yang H."/>
            <person name="Song W."/>
            <person name="Hou L."/>
            <person name="Xu J."/>
            <person name="Tong Z."/>
            <person name="Xu A."/>
            <person name="Yuan X."/>
            <person name="Wang W."/>
            <person name="Yang Q."/>
            <person name="Chen L."/>
            <person name="Sun Z."/>
            <person name="Wang K."/>
            <person name="Pan B."/>
            <person name="Chen J."/>
            <person name="Bao Y."/>
            <person name="Liu F."/>
            <person name="Qi X."/>
            <person name="Gang D.R."/>
            <person name="Wen J."/>
            <person name="Li J."/>
        </authorList>
    </citation>
    <scope>NUCLEOTIDE SEQUENCE</scope>
    <source>
        <strain evidence="2">Dzin_1.0</strain>
    </source>
</reference>
<proteinExistence type="predicted"/>
<evidence type="ECO:0000313" key="2">
    <source>
        <dbReference type="EMBL" id="KAJ0968361.1"/>
    </source>
</evidence>
<dbReference type="Proteomes" id="UP001085076">
    <property type="component" value="Miscellaneous, Linkage group lg07"/>
</dbReference>
<gene>
    <name evidence="2" type="ORF">J5N97_025278</name>
</gene>
<comment type="caution">
    <text evidence="2">The sequence shown here is derived from an EMBL/GenBank/DDBJ whole genome shotgun (WGS) entry which is preliminary data.</text>
</comment>
<dbReference type="EMBL" id="JAGGNH010000007">
    <property type="protein sequence ID" value="KAJ0968361.1"/>
    <property type="molecule type" value="Genomic_DNA"/>
</dbReference>
<organism evidence="2 3">
    <name type="scientific">Dioscorea zingiberensis</name>
    <dbReference type="NCBI Taxonomy" id="325984"/>
    <lineage>
        <taxon>Eukaryota</taxon>
        <taxon>Viridiplantae</taxon>
        <taxon>Streptophyta</taxon>
        <taxon>Embryophyta</taxon>
        <taxon>Tracheophyta</taxon>
        <taxon>Spermatophyta</taxon>
        <taxon>Magnoliopsida</taxon>
        <taxon>Liliopsida</taxon>
        <taxon>Dioscoreales</taxon>
        <taxon>Dioscoreaceae</taxon>
        <taxon>Dioscorea</taxon>
    </lineage>
</organism>
<evidence type="ECO:0000256" key="1">
    <source>
        <dbReference type="SAM" id="MobiDB-lite"/>
    </source>
</evidence>
<evidence type="ECO:0000313" key="3">
    <source>
        <dbReference type="Proteomes" id="UP001085076"/>
    </source>
</evidence>
<sequence length="258" mass="28385">MGDYGWVRTGSRRSRGSSRGRGSTGLARHGDEPSRDDTYPKDGPTRGHGAVNSNIRSTRGGRGGSHAGGVMRSKDGSIDYRNAYPMAEDSPLVTNPYGGMVKHPSGSPQRRVPPMMAITPGHPPVGDPLTVMDDSLPLPRLTATPSSDHREEASDKPRLITSRSKENGHERSKQVEDHEILVDRVSLTILSPDHHPPEDIHAMESEGPDDEIGPETFDDDMPLALVQKEDPIFRETGSKIQRELRYINKIEREALVYV</sequence>
<feature type="compositionally biased region" description="Basic and acidic residues" evidence="1">
    <location>
        <begin position="28"/>
        <end position="45"/>
    </location>
</feature>
<reference evidence="2" key="1">
    <citation type="submission" date="2021-03" db="EMBL/GenBank/DDBJ databases">
        <authorList>
            <person name="Li Z."/>
            <person name="Yang C."/>
        </authorList>
    </citation>
    <scope>NUCLEOTIDE SEQUENCE</scope>
    <source>
        <strain evidence="2">Dzin_1.0</strain>
        <tissue evidence="2">Leaf</tissue>
    </source>
</reference>
<feature type="region of interest" description="Disordered" evidence="1">
    <location>
        <begin position="122"/>
        <end position="176"/>
    </location>
</feature>
<accession>A0A9D5C887</accession>
<dbReference type="AlphaFoldDB" id="A0A9D5C887"/>